<dbReference type="InterPro" id="IPR012657">
    <property type="entry name" value="23S_rRNA-intervening_sequence"/>
</dbReference>
<dbReference type="Proteomes" id="UP000230595">
    <property type="component" value="Unassembled WGS sequence"/>
</dbReference>
<organism evidence="1 2">
    <name type="scientific">Candidatus Wolfebacteria bacterium CG02_land_8_20_14_3_00_37_12</name>
    <dbReference type="NCBI Taxonomy" id="1975066"/>
    <lineage>
        <taxon>Bacteria</taxon>
        <taxon>Candidatus Wolfeibacteriota</taxon>
    </lineage>
</organism>
<sequence length="209" mass="25176">MIENQGYKGLSAYIQTKIIYDFTMKFCKNYIDFKSRTKDQMEQAARSGKQNISEGYAQKDFSGKLKLLKIARGSQEELLEDYLDFLRQRNLPLWDRENIEAKKVRNLVYKINDNNDYNHYNNDNYYKIYNLYKSYLDNMEKAANAMVCLINQTNAMIDNKIKWLEQNMVKKDTMSFRQKWLMEQLKKEQRRNKEMDEWAKGLMKNKNDV</sequence>
<dbReference type="Gene3D" id="1.20.1440.60">
    <property type="entry name" value="23S rRNA-intervening sequence"/>
    <property type="match status" value="1"/>
</dbReference>
<dbReference type="AlphaFoldDB" id="A0A2M7CQ36"/>
<dbReference type="EMBL" id="PEUH01000032">
    <property type="protein sequence ID" value="PIV31771.1"/>
    <property type="molecule type" value="Genomic_DNA"/>
</dbReference>
<dbReference type="NCBIfam" id="TIGR02436">
    <property type="entry name" value="four helix bundle protein"/>
    <property type="match status" value="1"/>
</dbReference>
<reference evidence="2" key="1">
    <citation type="submission" date="2017-09" db="EMBL/GenBank/DDBJ databases">
        <title>Depth-based differentiation of microbial function through sediment-hosted aquifers and enrichment of novel symbionts in the deep terrestrial subsurface.</title>
        <authorList>
            <person name="Probst A.J."/>
            <person name="Ladd B."/>
            <person name="Jarett J.K."/>
            <person name="Geller-Mcgrath D.E."/>
            <person name="Sieber C.M.K."/>
            <person name="Emerson J.B."/>
            <person name="Anantharaman K."/>
            <person name="Thomas B.C."/>
            <person name="Malmstrom R."/>
            <person name="Stieglmeier M."/>
            <person name="Klingl A."/>
            <person name="Woyke T."/>
            <person name="Ryan C.M."/>
            <person name="Banfield J.F."/>
        </authorList>
    </citation>
    <scope>NUCLEOTIDE SEQUENCE [LARGE SCALE GENOMIC DNA]</scope>
</reference>
<comment type="caution">
    <text evidence="1">The sequence shown here is derived from an EMBL/GenBank/DDBJ whole genome shotgun (WGS) entry which is preliminary data.</text>
</comment>
<dbReference type="SUPFAM" id="SSF158446">
    <property type="entry name" value="IVS-encoded protein-like"/>
    <property type="match status" value="1"/>
</dbReference>
<dbReference type="InterPro" id="IPR036583">
    <property type="entry name" value="23S_rRNA_IVS_sf"/>
</dbReference>
<gene>
    <name evidence="1" type="ORF">COS33_01500</name>
</gene>
<proteinExistence type="predicted"/>
<evidence type="ECO:0000313" key="2">
    <source>
        <dbReference type="Proteomes" id="UP000230595"/>
    </source>
</evidence>
<protein>
    <submittedName>
        <fullName evidence="1">Four helix bundle protein</fullName>
    </submittedName>
</protein>
<accession>A0A2M7CQ36</accession>
<name>A0A2M7CQ36_9BACT</name>
<evidence type="ECO:0000313" key="1">
    <source>
        <dbReference type="EMBL" id="PIV31771.1"/>
    </source>
</evidence>